<dbReference type="RefSeq" id="WP_354551570.1">
    <property type="nucleotide sequence ID" value="NZ_JBEPSD010000003.1"/>
</dbReference>
<comment type="caution">
    <text evidence="1">The sequence shown here is derived from an EMBL/GenBank/DDBJ whole genome shotgun (WGS) entry which is preliminary data.</text>
</comment>
<evidence type="ECO:0000313" key="2">
    <source>
        <dbReference type="Proteomes" id="UP001549251"/>
    </source>
</evidence>
<dbReference type="GO" id="GO:0008168">
    <property type="term" value="F:methyltransferase activity"/>
    <property type="evidence" value="ECO:0007669"/>
    <property type="project" value="UniProtKB-KW"/>
</dbReference>
<dbReference type="Gene3D" id="3.40.50.150">
    <property type="entry name" value="Vaccinia Virus protein VP39"/>
    <property type="match status" value="1"/>
</dbReference>
<name>A0ABV2PZM9_9GAMM</name>
<dbReference type="EMBL" id="JBEPSD010000003">
    <property type="protein sequence ID" value="MET4570486.1"/>
    <property type="molecule type" value="Genomic_DNA"/>
</dbReference>
<dbReference type="InterPro" id="IPR029063">
    <property type="entry name" value="SAM-dependent_MTases_sf"/>
</dbReference>
<evidence type="ECO:0000313" key="1">
    <source>
        <dbReference type="EMBL" id="MET4570486.1"/>
    </source>
</evidence>
<protein>
    <submittedName>
        <fullName evidence="1">2-polyprenyl-3-methyl-5-hydroxy-6-metoxy-1, 4-benzoquinol methylase</fullName>
    </submittedName>
</protein>
<keyword evidence="1" id="KW-0489">Methyltransferase</keyword>
<organism evidence="1 2">
    <name type="scientific">Rhodanobacter soli</name>
    <dbReference type="NCBI Taxonomy" id="590609"/>
    <lineage>
        <taxon>Bacteria</taxon>
        <taxon>Pseudomonadati</taxon>
        <taxon>Pseudomonadota</taxon>
        <taxon>Gammaproteobacteria</taxon>
        <taxon>Lysobacterales</taxon>
        <taxon>Rhodanobacteraceae</taxon>
        <taxon>Rhodanobacter</taxon>
    </lineage>
</organism>
<dbReference type="Proteomes" id="UP001549251">
    <property type="component" value="Unassembled WGS sequence"/>
</dbReference>
<dbReference type="GO" id="GO:0032259">
    <property type="term" value="P:methylation"/>
    <property type="evidence" value="ECO:0007669"/>
    <property type="project" value="UniProtKB-KW"/>
</dbReference>
<reference evidence="1 2" key="1">
    <citation type="submission" date="2024-06" db="EMBL/GenBank/DDBJ databases">
        <title>Sorghum-associated microbial communities from plants grown in Nebraska, USA.</title>
        <authorList>
            <person name="Schachtman D."/>
        </authorList>
    </citation>
    <scope>NUCLEOTIDE SEQUENCE [LARGE SCALE GENOMIC DNA]</scope>
    <source>
        <strain evidence="1 2">1757</strain>
    </source>
</reference>
<keyword evidence="1" id="KW-0808">Transferase</keyword>
<accession>A0ABV2PZM9</accession>
<gene>
    <name evidence="1" type="ORF">ABIE04_002865</name>
</gene>
<keyword evidence="2" id="KW-1185">Reference proteome</keyword>
<sequence length="49" mass="5451">MLEEAYDAGVCIEVIEHLTPRMLGKLVDGLAKVSLPDSLWLFNTACRTM</sequence>
<proteinExistence type="predicted"/>